<dbReference type="Pfam" id="PF02687">
    <property type="entry name" value="FtsX"/>
    <property type="match status" value="2"/>
</dbReference>
<feature type="domain" description="ABC3 transporter permease C-terminal" evidence="8">
    <location>
        <begin position="375"/>
        <end position="494"/>
    </location>
</feature>
<feature type="domain" description="ABC3 transporter permease C-terminal" evidence="8">
    <location>
        <begin position="1306"/>
        <end position="1423"/>
    </location>
</feature>
<organism evidence="9 10">
    <name type="scientific">Mesoplasma tabanidae</name>
    <dbReference type="NCBI Taxonomy" id="219745"/>
    <lineage>
        <taxon>Bacteria</taxon>
        <taxon>Bacillati</taxon>
        <taxon>Mycoplasmatota</taxon>
        <taxon>Mollicutes</taxon>
        <taxon>Entomoplasmatales</taxon>
        <taxon>Entomoplasmataceae</taxon>
        <taxon>Mesoplasma</taxon>
    </lineage>
</organism>
<dbReference type="InterPro" id="IPR050250">
    <property type="entry name" value="Macrolide_Exporter_MacB"/>
</dbReference>
<evidence type="ECO:0000256" key="4">
    <source>
        <dbReference type="ARBA" id="ARBA00022989"/>
    </source>
</evidence>
<evidence type="ECO:0000256" key="6">
    <source>
        <dbReference type="ARBA" id="ARBA00038076"/>
    </source>
</evidence>
<name>A0A2K8P3V0_9MOLU</name>
<sequence length="1433" mass="162826">MHFKKIYLMLKNSFKNATKSKTQLIGVTVLAFLLSLVLTLVVSMNVRVIEKYKDMNENSRVHDAVIDLNPYDKVATGESEETEEAPKNLVAAQQYWIYKLQEKYFEESSDLQFEWSRTEAREFSQVKQNKNDLTIKAIAKTSQENDFGNDAVDKLVIFNGQDIKTHHQVVIDPNYAKNNGIKLGDVIRIQADNLGNSLLVRESENAQVSSDVKKIESTKTDIDNKDGIYNTYYSNYQWFQVVGFGSSADFMAPIFNASTTLPSRSKEVMIYVNPTAFGLKYNKDTNLYDYNLNQNGNLTVSSNVEIESFYSIKFKNAKKAKTTGLAQFETDLKELVRRNSNNKIVYGKEDSSYRFSKRILLIEKTIRTYNIAAFVIFILILFVCLYTISLVTKKQIEKASKQLGTLKALGYRKRILVYNFVMLPIIASTIGGILGYIVSISVSNTLTNEFASYFSLNYSKFDFDWITLVLMIGVMWFILSAISFVIATMLMRKSSLSLITSTFNEKSSAFKAKLRSIHFRKSFGSKLRKALLVDAFGKMMAIGFVVLLSSMLFTVSFAAPDILKRNEKATYTGVKYKQVVEYAQPSYNNPLTFAKTFNPSTGQDDMVYSKTAGGWTSLKLRDNGDFDYDQVMTDFFNNEISEKYYSIFIQNLFTASSDNQYAIPNITELALANMKLLNLEGSVFDSNYFRQLSKYGIPAATKSDFLGKMISPIILKQWFDYQNLFSEINSAKTLYEAGAAIQTFYAKYSESIGLSISNDFRNDYGTEKISDEKWIKMEQNEKINVFNTSNGNLANSYLQNNTDMLKKLLKPSDTSDVTFENQTDPEKKFKLTGGNYTGLGSYKIASKHNTEESINDYYLGLNFDKLAEENNQEAKDQATEAITDMWEWFTFLFNNRVDQAIIQSAFSRPPYSVKQTLINAFNSNDKNYSMAFNLVSYDPILEALGTKIQAEKNGKNFKIYGIDNDNRFLDLRDSNNNNLIEKLFNSNESNGIVINESLAKTLNLKEGQEVDFNVIQNELQDATKGEIVPYKLNDWDTSSLWNGNGGFKQNSRTNSLGSNILVTRPHLNDKHSIDFMTSISSPTDYYSSILNGDTIIGNRKTNTKFKIVGIHEGYGSAQAWIKNDDAKSILKYDEVENYLWKNFFAKQWNTQFGYSTLDQFNNKIIIEDKEQEELKIYKKIKGLDLTKNGLDDFDLFKNKFIYHPQNNDEKELGELILKIFENQYPVFNYKYSNKTDVADYNTVMSISSAFGDYSPTSLNGMEAKFSSTYQAFDGSGIGTVEWILPIDLSKDMLEEISQLILLLIAIAIVLILSLTFVIILLTTSIIITDNIRFISTMRVLGYHDAYVVKTVMGMYLIVISTMFAVGFAAGWFIFAKAINIMLLNGVVLPIAFPIWLPIIVFLGIVGIYAIAIYAGYKRITKTNSVRILQNADI</sequence>
<evidence type="ECO:0000313" key="9">
    <source>
        <dbReference type="EMBL" id="ATZ21366.1"/>
    </source>
</evidence>
<dbReference type="GO" id="GO:0022857">
    <property type="term" value="F:transmembrane transporter activity"/>
    <property type="evidence" value="ECO:0007669"/>
    <property type="project" value="TreeGrafter"/>
</dbReference>
<dbReference type="InterPro" id="IPR003838">
    <property type="entry name" value="ABC3_permease_C"/>
</dbReference>
<feature type="transmembrane region" description="Helical" evidence="7">
    <location>
        <begin position="1299"/>
        <end position="1327"/>
    </location>
</feature>
<feature type="transmembrane region" description="Helical" evidence="7">
    <location>
        <begin position="416"/>
        <end position="438"/>
    </location>
</feature>
<dbReference type="Proteomes" id="UP000232223">
    <property type="component" value="Chromosome"/>
</dbReference>
<dbReference type="PANTHER" id="PTHR30572:SF4">
    <property type="entry name" value="ABC TRANSPORTER PERMEASE YTRF"/>
    <property type="match status" value="1"/>
</dbReference>
<evidence type="ECO:0000256" key="1">
    <source>
        <dbReference type="ARBA" id="ARBA00004651"/>
    </source>
</evidence>
<dbReference type="GO" id="GO:0005886">
    <property type="term" value="C:plasma membrane"/>
    <property type="evidence" value="ECO:0007669"/>
    <property type="project" value="UniProtKB-SubCell"/>
</dbReference>
<keyword evidence="3 7" id="KW-0812">Transmembrane</keyword>
<evidence type="ECO:0000256" key="7">
    <source>
        <dbReference type="SAM" id="Phobius"/>
    </source>
</evidence>
<keyword evidence="4 7" id="KW-1133">Transmembrane helix</keyword>
<reference evidence="9 10" key="1">
    <citation type="submission" date="2017-11" db="EMBL/GenBank/DDBJ databases">
        <title>Genome sequence of Mesoplasma tabanidae BARC 857 (ATCC 49584).</title>
        <authorList>
            <person name="Lo W.-S."/>
            <person name="Kuo C.-H."/>
        </authorList>
    </citation>
    <scope>NUCLEOTIDE SEQUENCE [LARGE SCALE GENOMIC DNA]</scope>
    <source>
        <strain evidence="9 10">BARC 857</strain>
    </source>
</reference>
<evidence type="ECO:0000256" key="3">
    <source>
        <dbReference type="ARBA" id="ARBA00022692"/>
    </source>
</evidence>
<comment type="subcellular location">
    <subcellularLocation>
        <location evidence="1">Cell membrane</location>
        <topology evidence="1">Multi-pass membrane protein</topology>
    </subcellularLocation>
</comment>
<feature type="transmembrane region" description="Helical" evidence="7">
    <location>
        <begin position="535"/>
        <end position="559"/>
    </location>
</feature>
<protein>
    <submittedName>
        <fullName evidence="9">ABC transporter permease</fullName>
    </submittedName>
</protein>
<evidence type="ECO:0000313" key="10">
    <source>
        <dbReference type="Proteomes" id="UP000232223"/>
    </source>
</evidence>
<feature type="transmembrane region" description="Helical" evidence="7">
    <location>
        <begin position="1347"/>
        <end position="1374"/>
    </location>
</feature>
<keyword evidence="10" id="KW-1185">Reference proteome</keyword>
<gene>
    <name evidence="9" type="ORF">MTABA_v1c01620</name>
</gene>
<feature type="transmembrane region" description="Helical" evidence="7">
    <location>
        <begin position="371"/>
        <end position="391"/>
    </location>
</feature>
<dbReference type="RefSeq" id="WP_100679317.1">
    <property type="nucleotide sequence ID" value="NZ_CP024969.1"/>
</dbReference>
<feature type="transmembrane region" description="Helical" evidence="7">
    <location>
        <begin position="1394"/>
        <end position="1416"/>
    </location>
</feature>
<keyword evidence="2" id="KW-1003">Cell membrane</keyword>
<dbReference type="EMBL" id="CP024969">
    <property type="protein sequence ID" value="ATZ21366.1"/>
    <property type="molecule type" value="Genomic_DNA"/>
</dbReference>
<evidence type="ECO:0000256" key="5">
    <source>
        <dbReference type="ARBA" id="ARBA00023136"/>
    </source>
</evidence>
<feature type="transmembrane region" description="Helical" evidence="7">
    <location>
        <begin position="465"/>
        <end position="490"/>
    </location>
</feature>
<proteinExistence type="inferred from homology"/>
<dbReference type="OrthoDB" id="393409at2"/>
<evidence type="ECO:0000256" key="2">
    <source>
        <dbReference type="ARBA" id="ARBA00022475"/>
    </source>
</evidence>
<dbReference type="KEGG" id="mtab:MTABA_v1c01620"/>
<evidence type="ECO:0000259" key="8">
    <source>
        <dbReference type="Pfam" id="PF02687"/>
    </source>
</evidence>
<accession>A0A2K8P3V0</accession>
<dbReference type="PANTHER" id="PTHR30572">
    <property type="entry name" value="MEMBRANE COMPONENT OF TRANSPORTER-RELATED"/>
    <property type="match status" value="1"/>
</dbReference>
<comment type="similarity">
    <text evidence="6">Belongs to the ABC-4 integral membrane protein family.</text>
</comment>
<keyword evidence="5 7" id="KW-0472">Membrane</keyword>